<dbReference type="GO" id="GO:0016020">
    <property type="term" value="C:membrane"/>
    <property type="evidence" value="ECO:0007669"/>
    <property type="project" value="UniProtKB-SubCell"/>
</dbReference>
<comment type="subcellular location">
    <subcellularLocation>
        <location evidence="1">Membrane</location>
        <topology evidence="1">Multi-pass membrane protein</topology>
    </subcellularLocation>
</comment>
<dbReference type="RefSeq" id="XP_052947959.1">
    <property type="nucleotide sequence ID" value="XM_053092054.1"/>
</dbReference>
<dbReference type="EMBL" id="JAKWFO010000003">
    <property type="protein sequence ID" value="KAI9638182.1"/>
    <property type="molecule type" value="Genomic_DNA"/>
</dbReference>
<dbReference type="Proteomes" id="UP001164286">
    <property type="component" value="Unassembled WGS sequence"/>
</dbReference>
<feature type="transmembrane region" description="Helical" evidence="6">
    <location>
        <begin position="258"/>
        <end position="277"/>
    </location>
</feature>
<feature type="compositionally biased region" description="Polar residues" evidence="5">
    <location>
        <begin position="306"/>
        <end position="317"/>
    </location>
</feature>
<accession>A0AA38HDY9</accession>
<feature type="transmembrane region" description="Helical" evidence="6">
    <location>
        <begin position="175"/>
        <end position="200"/>
    </location>
</feature>
<evidence type="ECO:0000313" key="8">
    <source>
        <dbReference type="Proteomes" id="UP001164286"/>
    </source>
</evidence>
<proteinExistence type="predicted"/>
<feature type="transmembrane region" description="Helical" evidence="6">
    <location>
        <begin position="133"/>
        <end position="155"/>
    </location>
</feature>
<keyword evidence="4 6" id="KW-0472">Membrane</keyword>
<feature type="transmembrane region" description="Helical" evidence="6">
    <location>
        <begin position="53"/>
        <end position="74"/>
    </location>
</feature>
<keyword evidence="2 6" id="KW-0812">Transmembrane</keyword>
<feature type="transmembrane region" description="Helical" evidence="6">
    <location>
        <begin position="20"/>
        <end position="41"/>
    </location>
</feature>
<sequence length="317" mass="34312">MGYSGPIRTNPPTGEAAIWLFGYVPSLAMGIVGVITMLLVAGPHAFYLFTKRGVRSVHLLFAFAAAIEALGFGARLYSNTWEFDGMGFLVGMSLIQLATVLLTAGLYKSVQRNAKYFPVPVGMQLSPMRPRSMLSLFIILDVIFVLFQIGGQYLASSAQAAEFTGTEPMFSVGTSTLIFLSGNVLQAISIIVFAAFVLVIKKRVNRVLSSADPATDYPLSQALLTQILISVGLFLIRLIVRIAQGAQGIYGYAATHEWVFGVFEYLPIFLILVLWAVKPLHSFLFPLGHRHGEGAHTRIHPGDSVAPSSSGNIADKA</sequence>
<feature type="region of interest" description="Disordered" evidence="5">
    <location>
        <begin position="298"/>
        <end position="317"/>
    </location>
</feature>
<feature type="transmembrane region" description="Helical" evidence="6">
    <location>
        <begin position="221"/>
        <end position="243"/>
    </location>
</feature>
<evidence type="ECO:0000256" key="4">
    <source>
        <dbReference type="ARBA" id="ARBA00023136"/>
    </source>
</evidence>
<evidence type="ECO:0000256" key="1">
    <source>
        <dbReference type="ARBA" id="ARBA00004141"/>
    </source>
</evidence>
<evidence type="ECO:0000256" key="5">
    <source>
        <dbReference type="SAM" id="MobiDB-lite"/>
    </source>
</evidence>
<feature type="transmembrane region" description="Helical" evidence="6">
    <location>
        <begin position="86"/>
        <end position="107"/>
    </location>
</feature>
<protein>
    <submittedName>
        <fullName evidence="7">RTA1 like protein-domain-containing protein</fullName>
    </submittedName>
</protein>
<gene>
    <name evidence="7" type="ORF">MKK02DRAFT_42570</name>
</gene>
<reference evidence="7" key="1">
    <citation type="journal article" date="2022" name="G3 (Bethesda)">
        <title>High quality genome of the basidiomycete yeast Dioszegia hungarica PDD-24b-2 isolated from cloud water.</title>
        <authorList>
            <person name="Jarrige D."/>
            <person name="Haridas S."/>
            <person name="Bleykasten-Grosshans C."/>
            <person name="Joly M."/>
            <person name="Nadalig T."/>
            <person name="Sancelme M."/>
            <person name="Vuilleumier S."/>
            <person name="Grigoriev I.V."/>
            <person name="Amato P."/>
            <person name="Bringel F."/>
        </authorList>
    </citation>
    <scope>NUCLEOTIDE SEQUENCE</scope>
    <source>
        <strain evidence="7">PDD-24b-2</strain>
    </source>
</reference>
<keyword evidence="3 6" id="KW-1133">Transmembrane helix</keyword>
<dbReference type="PANTHER" id="PTHR31465:SF1">
    <property type="entry name" value="PROTEIN RTA1-RELATED"/>
    <property type="match status" value="1"/>
</dbReference>
<name>A0AA38HDY9_9TREE</name>
<comment type="caution">
    <text evidence="7">The sequence shown here is derived from an EMBL/GenBank/DDBJ whole genome shotgun (WGS) entry which is preliminary data.</text>
</comment>
<dbReference type="Pfam" id="PF04479">
    <property type="entry name" value="RTA1"/>
    <property type="match status" value="1"/>
</dbReference>
<keyword evidence="8" id="KW-1185">Reference proteome</keyword>
<organism evidence="7 8">
    <name type="scientific">Dioszegia hungarica</name>
    <dbReference type="NCBI Taxonomy" id="4972"/>
    <lineage>
        <taxon>Eukaryota</taxon>
        <taxon>Fungi</taxon>
        <taxon>Dikarya</taxon>
        <taxon>Basidiomycota</taxon>
        <taxon>Agaricomycotina</taxon>
        <taxon>Tremellomycetes</taxon>
        <taxon>Tremellales</taxon>
        <taxon>Bulleribasidiaceae</taxon>
        <taxon>Dioszegia</taxon>
    </lineage>
</organism>
<dbReference type="AlphaFoldDB" id="A0AA38HDY9"/>
<dbReference type="PANTHER" id="PTHR31465">
    <property type="entry name" value="PROTEIN RTA1-RELATED"/>
    <property type="match status" value="1"/>
</dbReference>
<dbReference type="GeneID" id="77731259"/>
<evidence type="ECO:0000256" key="3">
    <source>
        <dbReference type="ARBA" id="ARBA00022989"/>
    </source>
</evidence>
<dbReference type="InterPro" id="IPR007568">
    <property type="entry name" value="RTA1"/>
</dbReference>
<evidence type="ECO:0000256" key="2">
    <source>
        <dbReference type="ARBA" id="ARBA00022692"/>
    </source>
</evidence>
<evidence type="ECO:0000313" key="7">
    <source>
        <dbReference type="EMBL" id="KAI9638182.1"/>
    </source>
</evidence>
<evidence type="ECO:0000256" key="6">
    <source>
        <dbReference type="SAM" id="Phobius"/>
    </source>
</evidence>